<protein>
    <recommendedName>
        <fullName evidence="10">Lipid A biosynthesis acyltransferase</fullName>
    </recommendedName>
</protein>
<keyword evidence="6" id="KW-0012">Acyltransferase</keyword>
<name>A0A197ZXK3_9BACL</name>
<evidence type="ECO:0000256" key="4">
    <source>
        <dbReference type="ARBA" id="ARBA00022679"/>
    </source>
</evidence>
<evidence type="ECO:0000256" key="1">
    <source>
        <dbReference type="ARBA" id="ARBA00004533"/>
    </source>
</evidence>
<dbReference type="Proteomes" id="UP000078454">
    <property type="component" value="Unassembled WGS sequence"/>
</dbReference>
<keyword evidence="5 7" id="KW-0472">Membrane</keyword>
<feature type="transmembrane region" description="Helical" evidence="7">
    <location>
        <begin position="24"/>
        <end position="44"/>
    </location>
</feature>
<comment type="subcellular location">
    <subcellularLocation>
        <location evidence="1">Cell inner membrane</location>
    </subcellularLocation>
</comment>
<keyword evidence="7" id="KW-1133">Transmembrane helix</keyword>
<sequence length="307" mass="35756">MYEWIAKLTLDNGRQSRLARVLPIFPLWLMSFFCAVLAALLCVVSRNEFLKRVEQNLADLLFPISKRKLRSIRRRYVRNVVYSLCEILLMSDRLHESNFKLQGEEYLQEAQQLANGKGFIIYAPHVGNFFSYYWYFTKRYNCLTVASAGSPELLPLYMKFAELGCKGLDYDRVPPLELYRTLKKHVQSGGVVFLLGDFWRSSFPVSKLFGRVTRTPEGAAMLALEQQVPIVPFYGYRKRNFKHQLIVGSPLNLHAQTAQAASRSARADTNLILNNFIERVIREQPASWFYWFNAHERWENVHQQARA</sequence>
<evidence type="ECO:0000313" key="8">
    <source>
        <dbReference type="EMBL" id="OAS13904.1"/>
    </source>
</evidence>
<keyword evidence="9" id="KW-1185">Reference proteome</keyword>
<evidence type="ECO:0000256" key="3">
    <source>
        <dbReference type="ARBA" id="ARBA00022519"/>
    </source>
</evidence>
<gene>
    <name evidence="8" type="ORF">A8708_11015</name>
</gene>
<dbReference type="GO" id="GO:0005886">
    <property type="term" value="C:plasma membrane"/>
    <property type="evidence" value="ECO:0007669"/>
    <property type="project" value="UniProtKB-SubCell"/>
</dbReference>
<accession>A0A197ZXK3</accession>
<dbReference type="GO" id="GO:0016746">
    <property type="term" value="F:acyltransferase activity"/>
    <property type="evidence" value="ECO:0007669"/>
    <property type="project" value="UniProtKB-KW"/>
</dbReference>
<reference evidence="8 9" key="1">
    <citation type="submission" date="2016-05" db="EMBL/GenBank/DDBJ databases">
        <title>Paenibacillus sp. 1ZS3-15 nov., isolated from the rhizosphere soil.</title>
        <authorList>
            <person name="Zhang X.X."/>
            <person name="Zhang J."/>
        </authorList>
    </citation>
    <scope>NUCLEOTIDE SEQUENCE [LARGE SCALE GENOMIC DNA]</scope>
    <source>
        <strain evidence="8 9">1ZS3-15</strain>
    </source>
</reference>
<dbReference type="STRING" id="1850517.A8708_11015"/>
<comment type="caution">
    <text evidence="8">The sequence shown here is derived from an EMBL/GenBank/DDBJ whole genome shotgun (WGS) entry which is preliminary data.</text>
</comment>
<dbReference type="AlphaFoldDB" id="A0A197ZXK3"/>
<dbReference type="RefSeq" id="WP_068670045.1">
    <property type="nucleotide sequence ID" value="NZ_LYPB01000091.1"/>
</dbReference>
<dbReference type="PANTHER" id="PTHR30606">
    <property type="entry name" value="LIPID A BIOSYNTHESIS LAUROYL ACYLTRANSFERASE"/>
    <property type="match status" value="1"/>
</dbReference>
<keyword evidence="7" id="KW-0812">Transmembrane</keyword>
<evidence type="ECO:0000313" key="9">
    <source>
        <dbReference type="Proteomes" id="UP000078454"/>
    </source>
</evidence>
<dbReference type="EMBL" id="LYPB01000091">
    <property type="protein sequence ID" value="OAS13904.1"/>
    <property type="molecule type" value="Genomic_DNA"/>
</dbReference>
<organism evidence="8 9">
    <name type="scientific">Paenibacillus oryzisoli</name>
    <dbReference type="NCBI Taxonomy" id="1850517"/>
    <lineage>
        <taxon>Bacteria</taxon>
        <taxon>Bacillati</taxon>
        <taxon>Bacillota</taxon>
        <taxon>Bacilli</taxon>
        <taxon>Bacillales</taxon>
        <taxon>Paenibacillaceae</taxon>
        <taxon>Paenibacillus</taxon>
    </lineage>
</organism>
<keyword evidence="2" id="KW-1003">Cell membrane</keyword>
<evidence type="ECO:0000256" key="2">
    <source>
        <dbReference type="ARBA" id="ARBA00022475"/>
    </source>
</evidence>
<dbReference type="OrthoDB" id="2578313at2"/>
<keyword evidence="3" id="KW-0997">Cell inner membrane</keyword>
<evidence type="ECO:0000256" key="5">
    <source>
        <dbReference type="ARBA" id="ARBA00023136"/>
    </source>
</evidence>
<dbReference type="CDD" id="cd07984">
    <property type="entry name" value="LPLAT_LABLAT-like"/>
    <property type="match status" value="1"/>
</dbReference>
<evidence type="ECO:0000256" key="7">
    <source>
        <dbReference type="SAM" id="Phobius"/>
    </source>
</evidence>
<dbReference type="PANTHER" id="PTHR30606:SF10">
    <property type="entry name" value="PHOSPHATIDYLINOSITOL MANNOSIDE ACYLTRANSFERASE"/>
    <property type="match status" value="1"/>
</dbReference>
<proteinExistence type="predicted"/>
<evidence type="ECO:0008006" key="10">
    <source>
        <dbReference type="Google" id="ProtNLM"/>
    </source>
</evidence>
<keyword evidence="4" id="KW-0808">Transferase</keyword>
<dbReference type="InterPro" id="IPR004960">
    <property type="entry name" value="LipA_acyltrans"/>
</dbReference>
<dbReference type="GO" id="GO:0009247">
    <property type="term" value="P:glycolipid biosynthetic process"/>
    <property type="evidence" value="ECO:0007669"/>
    <property type="project" value="UniProtKB-ARBA"/>
</dbReference>
<dbReference type="Pfam" id="PF03279">
    <property type="entry name" value="Lip_A_acyltrans"/>
    <property type="match status" value="1"/>
</dbReference>
<evidence type="ECO:0000256" key="6">
    <source>
        <dbReference type="ARBA" id="ARBA00023315"/>
    </source>
</evidence>